<evidence type="ECO:0000259" key="3">
    <source>
        <dbReference type="Pfam" id="PF13349"/>
    </source>
</evidence>
<evidence type="ECO:0000256" key="2">
    <source>
        <dbReference type="SAM" id="Phobius"/>
    </source>
</evidence>
<dbReference type="eggNOG" id="COG3595">
    <property type="taxonomic scope" value="Bacteria"/>
</dbReference>
<dbReference type="STRING" id="383372.Rcas_0051"/>
<dbReference type="PANTHER" id="PTHR34094">
    <property type="match status" value="1"/>
</dbReference>
<keyword evidence="2" id="KW-0472">Membrane</keyword>
<dbReference type="RefSeq" id="WP_011997594.1">
    <property type="nucleotide sequence ID" value="NC_009767.1"/>
</dbReference>
<feature type="compositionally biased region" description="Low complexity" evidence="1">
    <location>
        <begin position="14"/>
        <end position="28"/>
    </location>
</feature>
<dbReference type="HOGENOM" id="CLU_841676_0_0_0"/>
<organism evidence="4 5">
    <name type="scientific">Roseiflexus castenholzii (strain DSM 13941 / HLO8)</name>
    <dbReference type="NCBI Taxonomy" id="383372"/>
    <lineage>
        <taxon>Bacteria</taxon>
        <taxon>Bacillati</taxon>
        <taxon>Chloroflexota</taxon>
        <taxon>Chloroflexia</taxon>
        <taxon>Chloroflexales</taxon>
        <taxon>Roseiflexineae</taxon>
        <taxon>Roseiflexaceae</taxon>
        <taxon>Roseiflexus</taxon>
    </lineage>
</organism>
<gene>
    <name evidence="4" type="ordered locus">Rcas_0051</name>
</gene>
<evidence type="ECO:0000313" key="5">
    <source>
        <dbReference type="Proteomes" id="UP000000263"/>
    </source>
</evidence>
<proteinExistence type="predicted"/>
<dbReference type="Proteomes" id="UP000000263">
    <property type="component" value="Chromosome"/>
</dbReference>
<name>A7NFG7_ROSCS</name>
<accession>A7NFG7</accession>
<keyword evidence="2" id="KW-1133">Transmembrane helix</keyword>
<dbReference type="Pfam" id="PF13349">
    <property type="entry name" value="DUF4097"/>
    <property type="match status" value="1"/>
</dbReference>
<sequence>MDAPNHERYTTRNLSSSPHDAPPSSHLPTEPHYQRRNGALIAGWILLTLGLAWLLVQFAGDLISPGSRTLIDQIVGGRRIEIDAGNADVTIIRWDRPEFRVQAQQVGWSIGDVNAAVRTNGDTVQVAHQSSCWLFCGRLRYEITAPATAEVRVTTISGDVRIKAIEGDTTVSTTSGDVRLDGIGGALTVNTVSGKVTLRYGRVSSARVGTASGDVDLGGINGSLAVTTISGKIKVRDIVGGPVRLQTTSGRVSADGALSSNFDITSVSGDVSVKLPSKTGYLLVLRTVSGDVEAPGAREKDAPREWRATIGDGTYALNIATTSGDIRIKK</sequence>
<feature type="region of interest" description="Disordered" evidence="1">
    <location>
        <begin position="1"/>
        <end position="31"/>
    </location>
</feature>
<reference evidence="4 5" key="1">
    <citation type="submission" date="2007-08" db="EMBL/GenBank/DDBJ databases">
        <title>Complete sequence of Roseiflexus castenholzii DSM 13941.</title>
        <authorList>
            <consortium name="US DOE Joint Genome Institute"/>
            <person name="Copeland A."/>
            <person name="Lucas S."/>
            <person name="Lapidus A."/>
            <person name="Barry K."/>
            <person name="Glavina del Rio T."/>
            <person name="Dalin E."/>
            <person name="Tice H."/>
            <person name="Pitluck S."/>
            <person name="Thompson L.S."/>
            <person name="Brettin T."/>
            <person name="Bruce D."/>
            <person name="Detter J.C."/>
            <person name="Han C."/>
            <person name="Tapia R."/>
            <person name="Schmutz J."/>
            <person name="Larimer F."/>
            <person name="Land M."/>
            <person name="Hauser L."/>
            <person name="Kyrpides N."/>
            <person name="Mikhailova N."/>
            <person name="Bryant D.A."/>
            <person name="Hanada S."/>
            <person name="Tsukatani Y."/>
            <person name="Richardson P."/>
        </authorList>
    </citation>
    <scope>NUCLEOTIDE SEQUENCE [LARGE SCALE GENOMIC DNA]</scope>
    <source>
        <strain evidence="5">DSM 13941 / HLO8</strain>
    </source>
</reference>
<dbReference type="AlphaFoldDB" id="A7NFG7"/>
<keyword evidence="5" id="KW-1185">Reference proteome</keyword>
<feature type="domain" description="DUF4097" evidence="3">
    <location>
        <begin position="79"/>
        <end position="328"/>
    </location>
</feature>
<evidence type="ECO:0000256" key="1">
    <source>
        <dbReference type="SAM" id="MobiDB-lite"/>
    </source>
</evidence>
<dbReference type="InterPro" id="IPR025164">
    <property type="entry name" value="Toastrack_DUF4097"/>
</dbReference>
<dbReference type="OrthoDB" id="1114934at2"/>
<feature type="compositionally biased region" description="Basic and acidic residues" evidence="1">
    <location>
        <begin position="1"/>
        <end position="10"/>
    </location>
</feature>
<dbReference type="PANTHER" id="PTHR34094:SF1">
    <property type="entry name" value="PROTEIN FAM185A"/>
    <property type="match status" value="1"/>
</dbReference>
<dbReference type="EMBL" id="CP000804">
    <property type="protein sequence ID" value="ABU56189.1"/>
    <property type="molecule type" value="Genomic_DNA"/>
</dbReference>
<protein>
    <recommendedName>
        <fullName evidence="3">DUF4097 domain-containing protein</fullName>
    </recommendedName>
</protein>
<keyword evidence="2" id="KW-0812">Transmembrane</keyword>
<evidence type="ECO:0000313" key="4">
    <source>
        <dbReference type="EMBL" id="ABU56189.1"/>
    </source>
</evidence>
<feature type="transmembrane region" description="Helical" evidence="2">
    <location>
        <begin position="39"/>
        <end position="60"/>
    </location>
</feature>
<dbReference type="KEGG" id="rca:Rcas_0051"/>